<evidence type="ECO:0000313" key="2">
    <source>
        <dbReference type="Proteomes" id="UP000198565"/>
    </source>
</evidence>
<organism evidence="1 2">
    <name type="scientific">Gracilibacillus orientalis</name>
    <dbReference type="NCBI Taxonomy" id="334253"/>
    <lineage>
        <taxon>Bacteria</taxon>
        <taxon>Bacillati</taxon>
        <taxon>Bacillota</taxon>
        <taxon>Bacilli</taxon>
        <taxon>Bacillales</taxon>
        <taxon>Bacillaceae</taxon>
        <taxon>Gracilibacillus</taxon>
    </lineage>
</organism>
<gene>
    <name evidence="1" type="ORF">SAMN04487943_101125</name>
</gene>
<sequence>MWLVMNMMEEKYVYIMLSDTGTLFTNVIKTYTKAPYNHASLAFDPELKEMYSFGRKNPKNPLNGGFVKEDILTGTYSKYRNTTCVIFRLQVTEREIEKMKRILEVFINNNDKFLYNILGVIGVSLKEPVEFSNSYFCSQFVADILYRSGIKLWDKLPAMVTPDDFRKNDRMELIYEGKLFDFALINQN</sequence>
<keyword evidence="2" id="KW-1185">Reference proteome</keyword>
<dbReference type="Proteomes" id="UP000198565">
    <property type="component" value="Unassembled WGS sequence"/>
</dbReference>
<dbReference type="AlphaFoldDB" id="A0A1I4GZB7"/>
<protein>
    <recommendedName>
        <fullName evidence="3">Permuted papain-like amidase enzyme, YaeF/YiiX, C92 family</fullName>
    </recommendedName>
</protein>
<dbReference type="Gene3D" id="3.90.1720.10">
    <property type="entry name" value="endopeptidase domain like (from Nostoc punctiforme)"/>
    <property type="match status" value="1"/>
</dbReference>
<reference evidence="2" key="1">
    <citation type="submission" date="2016-10" db="EMBL/GenBank/DDBJ databases">
        <authorList>
            <person name="Varghese N."/>
            <person name="Submissions S."/>
        </authorList>
    </citation>
    <scope>NUCLEOTIDE SEQUENCE [LARGE SCALE GENOMIC DNA]</scope>
    <source>
        <strain evidence="2">CGMCC 1.4250</strain>
    </source>
</reference>
<dbReference type="InterPro" id="IPR038765">
    <property type="entry name" value="Papain-like_cys_pep_sf"/>
</dbReference>
<dbReference type="EMBL" id="FOTR01000001">
    <property type="protein sequence ID" value="SFL35412.1"/>
    <property type="molecule type" value="Genomic_DNA"/>
</dbReference>
<accession>A0A1I4GZB7</accession>
<evidence type="ECO:0008006" key="3">
    <source>
        <dbReference type="Google" id="ProtNLM"/>
    </source>
</evidence>
<evidence type="ECO:0000313" key="1">
    <source>
        <dbReference type="EMBL" id="SFL35412.1"/>
    </source>
</evidence>
<proteinExistence type="predicted"/>
<dbReference type="SUPFAM" id="SSF54001">
    <property type="entry name" value="Cysteine proteinases"/>
    <property type="match status" value="1"/>
</dbReference>
<name>A0A1I4GZB7_9BACI</name>
<dbReference type="STRING" id="334253.SAMN04487943_101125"/>